<evidence type="ECO:0000313" key="3">
    <source>
        <dbReference type="Proteomes" id="UP000633136"/>
    </source>
</evidence>
<protein>
    <submittedName>
        <fullName evidence="2">NagC family transcriptional regulator</fullName>
    </submittedName>
</protein>
<comment type="similarity">
    <text evidence="1">Belongs to the ROK (NagC/XylR) family.</text>
</comment>
<organism evidence="2 3">
    <name type="scientific">Nesterenkonia cremea</name>
    <dbReference type="NCBI Taxonomy" id="1882340"/>
    <lineage>
        <taxon>Bacteria</taxon>
        <taxon>Bacillati</taxon>
        <taxon>Actinomycetota</taxon>
        <taxon>Actinomycetes</taxon>
        <taxon>Micrococcales</taxon>
        <taxon>Micrococcaceae</taxon>
        <taxon>Nesterenkonia</taxon>
    </lineage>
</organism>
<reference evidence="2" key="2">
    <citation type="submission" date="2020-09" db="EMBL/GenBank/DDBJ databases">
        <authorList>
            <person name="Sun Q."/>
            <person name="Zhou Y."/>
        </authorList>
    </citation>
    <scope>NUCLEOTIDE SEQUENCE</scope>
    <source>
        <strain evidence="2">CGMCC 1.15388</strain>
    </source>
</reference>
<dbReference type="InterPro" id="IPR043129">
    <property type="entry name" value="ATPase_NBD"/>
</dbReference>
<dbReference type="PANTHER" id="PTHR18964">
    <property type="entry name" value="ROK (REPRESSOR, ORF, KINASE) FAMILY"/>
    <property type="match status" value="1"/>
</dbReference>
<sequence>MSGGISVGLDLGGTKTDAVALDASGQVRGHLRLSTRPGTDGVLATIRQAMSQLQESTGDDLASIGVGIPGQISADGSEVRYAVNLGLSSLDLGGRLAREFSVPVRVENDVKAAARGVAALRGGSTETLAYLNLGTGVAAGIVVEGTLWRGAGGVAGEIGHLSIDPSGPECRCGQRGCIEAFAGGGSLARRWGAAAPSAVRGIITAAEDGDELAQRLRSDLAFGTAAAVRLLVLAADVPTVVLGGGVSHIGESLVHDVRSALRAAAESSQFLRSLELQDRVELLGAGSPAASLGAALVGMPEGRDEEAVVGVAAGPLREDDR</sequence>
<dbReference type="Proteomes" id="UP000633136">
    <property type="component" value="Unassembled WGS sequence"/>
</dbReference>
<accession>A0A917AJZ2</accession>
<reference evidence="2" key="1">
    <citation type="journal article" date="2014" name="Int. J. Syst. Evol. Microbiol.">
        <title>Complete genome sequence of Corynebacterium casei LMG S-19264T (=DSM 44701T), isolated from a smear-ripened cheese.</title>
        <authorList>
            <consortium name="US DOE Joint Genome Institute (JGI-PGF)"/>
            <person name="Walter F."/>
            <person name="Albersmeier A."/>
            <person name="Kalinowski J."/>
            <person name="Ruckert C."/>
        </authorList>
    </citation>
    <scope>NUCLEOTIDE SEQUENCE</scope>
    <source>
        <strain evidence="2">CGMCC 1.15388</strain>
    </source>
</reference>
<dbReference type="Gene3D" id="3.30.420.40">
    <property type="match status" value="2"/>
</dbReference>
<dbReference type="EMBL" id="BMIS01000001">
    <property type="protein sequence ID" value="GGE58521.1"/>
    <property type="molecule type" value="Genomic_DNA"/>
</dbReference>
<dbReference type="RefSeq" id="WP_229658683.1">
    <property type="nucleotide sequence ID" value="NZ_BMIS01000001.1"/>
</dbReference>
<dbReference type="InterPro" id="IPR000600">
    <property type="entry name" value="ROK"/>
</dbReference>
<comment type="caution">
    <text evidence="2">The sequence shown here is derived from an EMBL/GenBank/DDBJ whole genome shotgun (WGS) entry which is preliminary data.</text>
</comment>
<gene>
    <name evidence="2" type="ORF">GCM10011401_01560</name>
</gene>
<dbReference type="Pfam" id="PF00480">
    <property type="entry name" value="ROK"/>
    <property type="match status" value="1"/>
</dbReference>
<proteinExistence type="inferred from homology"/>
<keyword evidence="3" id="KW-1185">Reference proteome</keyword>
<dbReference type="PANTHER" id="PTHR18964:SF149">
    <property type="entry name" value="BIFUNCTIONAL UDP-N-ACETYLGLUCOSAMINE 2-EPIMERASE_N-ACETYLMANNOSAMINE KINASE"/>
    <property type="match status" value="1"/>
</dbReference>
<evidence type="ECO:0000256" key="1">
    <source>
        <dbReference type="ARBA" id="ARBA00006479"/>
    </source>
</evidence>
<dbReference type="SUPFAM" id="SSF53067">
    <property type="entry name" value="Actin-like ATPase domain"/>
    <property type="match status" value="1"/>
</dbReference>
<evidence type="ECO:0000313" key="2">
    <source>
        <dbReference type="EMBL" id="GGE58521.1"/>
    </source>
</evidence>
<name>A0A917AJZ2_9MICC</name>
<dbReference type="AlphaFoldDB" id="A0A917AJZ2"/>